<evidence type="ECO:0000256" key="7">
    <source>
        <dbReference type="ARBA" id="ARBA00023136"/>
    </source>
</evidence>
<feature type="transmembrane region" description="Helical" evidence="8">
    <location>
        <begin position="131"/>
        <end position="151"/>
    </location>
</feature>
<comment type="similarity">
    <text evidence="2">Belongs to the amino acid-polyamine-organocation (APC) superfamily. Amino acid transporter (AAT) (TC 2.A.3.1) family.</text>
</comment>
<feature type="transmembrane region" description="Helical" evidence="8">
    <location>
        <begin position="92"/>
        <end position="111"/>
    </location>
</feature>
<protein>
    <submittedName>
        <fullName evidence="10">Gamma-aminobutyrate permease-like transporter</fullName>
    </submittedName>
</protein>
<feature type="transmembrane region" description="Helical" evidence="8">
    <location>
        <begin position="291"/>
        <end position="316"/>
    </location>
</feature>
<evidence type="ECO:0000313" key="11">
    <source>
        <dbReference type="Proteomes" id="UP000002791"/>
    </source>
</evidence>
<feature type="transmembrane region" description="Helical" evidence="8">
    <location>
        <begin position="432"/>
        <end position="450"/>
    </location>
</feature>
<dbReference type="AlphaFoldDB" id="H5XM14"/>
<dbReference type="PANTHER" id="PTHR43495:SF5">
    <property type="entry name" value="GAMMA-AMINOBUTYRIC ACID PERMEASE"/>
    <property type="match status" value="1"/>
</dbReference>
<feature type="transmembrane region" description="Helical" evidence="8">
    <location>
        <begin position="200"/>
        <end position="224"/>
    </location>
</feature>
<feature type="transmembrane region" description="Helical" evidence="8">
    <location>
        <begin position="363"/>
        <end position="383"/>
    </location>
</feature>
<gene>
    <name evidence="10" type="ORF">SaccyDRAFT_4275</name>
</gene>
<dbReference type="PIRSF" id="PIRSF006060">
    <property type="entry name" value="AA_transporter"/>
    <property type="match status" value="1"/>
</dbReference>
<dbReference type="GO" id="GO:0055085">
    <property type="term" value="P:transmembrane transport"/>
    <property type="evidence" value="ECO:0007669"/>
    <property type="project" value="InterPro"/>
</dbReference>
<feature type="transmembrane region" description="Helical" evidence="8">
    <location>
        <begin position="158"/>
        <end position="180"/>
    </location>
</feature>
<accession>H5XM14</accession>
<feature type="transmembrane region" description="Helical" evidence="8">
    <location>
        <begin position="52"/>
        <end position="71"/>
    </location>
</feature>
<dbReference type="GO" id="GO:0016020">
    <property type="term" value="C:membrane"/>
    <property type="evidence" value="ECO:0007669"/>
    <property type="project" value="UniProtKB-SubCell"/>
</dbReference>
<dbReference type="FunFam" id="1.20.1740.10:FF:000001">
    <property type="entry name" value="Amino acid permease"/>
    <property type="match status" value="1"/>
</dbReference>
<sequence length="468" mass="49247">MSTETVAPESEQGPQLGKGLRQRHVTMISLGGIIGAGLFVGSSTAIANIGPAATVTYALAGLIVLFVMRMIGEMAVALPGRSSFTEYVRAGLGDLGGFTAGWLYWYFWVIVVAVEAVAGAELLQRWVPAPMWLIALALVITMTVVNCFAVRSYGEFEFWFASIKVAAIIVFIALGLGYAFGWTSDAGPTFGNLTSGGGFFAMGLAAVFAGVPTVIFAICGAEIATIAAAESDEPAKSVAQMTRSVIVRVLTFYVGAVLVIVAVVPWQKIVSGQSPFVAAMDEMSIPAAGDIMNIIVVIAVLSCMNSGVYVASRVLFGLSVRGDAPTMFSGLSKRRVPLRAILAGGVVGYVAVGAAIFSPDGLFAFLVNASGAIMLLVYLLIGFSQLRLRRRLEREGTSLSLKMWLFPWLTIVVIGAIVAVLVAMAFQSALAPQLYASLASVAVVLVAFVLRRRLGSRSQSSTRVGSGE</sequence>
<feature type="domain" description="Amino acid permease/ SLC12A" evidence="9">
    <location>
        <begin position="24"/>
        <end position="442"/>
    </location>
</feature>
<dbReference type="Gene3D" id="1.20.1740.10">
    <property type="entry name" value="Amino acid/polyamine transporter I"/>
    <property type="match status" value="1"/>
</dbReference>
<evidence type="ECO:0000256" key="3">
    <source>
        <dbReference type="ARBA" id="ARBA00022448"/>
    </source>
</evidence>
<keyword evidence="3" id="KW-0813">Transport</keyword>
<dbReference type="RefSeq" id="WP_005459194.1">
    <property type="nucleotide sequence ID" value="NZ_CM001440.1"/>
</dbReference>
<dbReference type="GO" id="GO:0006865">
    <property type="term" value="P:amino acid transport"/>
    <property type="evidence" value="ECO:0007669"/>
    <property type="project" value="UniProtKB-KW"/>
</dbReference>
<evidence type="ECO:0000256" key="1">
    <source>
        <dbReference type="ARBA" id="ARBA00004141"/>
    </source>
</evidence>
<dbReference type="InterPro" id="IPR004841">
    <property type="entry name" value="AA-permease/SLC12A_dom"/>
</dbReference>
<dbReference type="Proteomes" id="UP000002791">
    <property type="component" value="Chromosome"/>
</dbReference>
<feature type="transmembrane region" description="Helical" evidence="8">
    <location>
        <begin position="25"/>
        <end position="46"/>
    </location>
</feature>
<evidence type="ECO:0000259" key="9">
    <source>
        <dbReference type="Pfam" id="PF00324"/>
    </source>
</evidence>
<keyword evidence="5" id="KW-0029">Amino-acid transport</keyword>
<evidence type="ECO:0000256" key="6">
    <source>
        <dbReference type="ARBA" id="ARBA00022989"/>
    </source>
</evidence>
<evidence type="ECO:0000256" key="4">
    <source>
        <dbReference type="ARBA" id="ARBA00022692"/>
    </source>
</evidence>
<dbReference type="STRING" id="882082.SaccyDRAFT_4275"/>
<organism evidence="10 11">
    <name type="scientific">Saccharomonospora cyanea NA-134</name>
    <dbReference type="NCBI Taxonomy" id="882082"/>
    <lineage>
        <taxon>Bacteria</taxon>
        <taxon>Bacillati</taxon>
        <taxon>Actinomycetota</taxon>
        <taxon>Actinomycetes</taxon>
        <taxon>Pseudonocardiales</taxon>
        <taxon>Pseudonocardiaceae</taxon>
        <taxon>Saccharomonospora</taxon>
    </lineage>
</organism>
<dbReference type="PANTHER" id="PTHR43495">
    <property type="entry name" value="GABA PERMEASE"/>
    <property type="match status" value="1"/>
</dbReference>
<feature type="transmembrane region" description="Helical" evidence="8">
    <location>
        <begin position="245"/>
        <end position="266"/>
    </location>
</feature>
<evidence type="ECO:0000256" key="5">
    <source>
        <dbReference type="ARBA" id="ARBA00022970"/>
    </source>
</evidence>
<evidence type="ECO:0000256" key="8">
    <source>
        <dbReference type="SAM" id="Phobius"/>
    </source>
</evidence>
<feature type="transmembrane region" description="Helical" evidence="8">
    <location>
        <begin position="336"/>
        <end position="357"/>
    </location>
</feature>
<dbReference type="EMBL" id="CM001440">
    <property type="protein sequence ID" value="EHR63093.1"/>
    <property type="molecule type" value="Genomic_DNA"/>
</dbReference>
<proteinExistence type="inferred from homology"/>
<keyword evidence="6 8" id="KW-1133">Transmembrane helix</keyword>
<keyword evidence="11" id="KW-1185">Reference proteome</keyword>
<keyword evidence="4 8" id="KW-0812">Transmembrane</keyword>
<evidence type="ECO:0000256" key="2">
    <source>
        <dbReference type="ARBA" id="ARBA00008583"/>
    </source>
</evidence>
<name>H5XM14_9PSEU</name>
<dbReference type="Pfam" id="PF00324">
    <property type="entry name" value="AA_permease"/>
    <property type="match status" value="1"/>
</dbReference>
<evidence type="ECO:0000313" key="10">
    <source>
        <dbReference type="EMBL" id="EHR63093.1"/>
    </source>
</evidence>
<feature type="transmembrane region" description="Helical" evidence="8">
    <location>
        <begin position="404"/>
        <end position="426"/>
    </location>
</feature>
<reference evidence="10 11" key="1">
    <citation type="submission" date="2011-11" db="EMBL/GenBank/DDBJ databases">
        <title>The Noncontiguous Finished sequence of Saccharomonospora cyanea NA-134.</title>
        <authorList>
            <consortium name="US DOE Joint Genome Institute"/>
            <person name="Lucas S."/>
            <person name="Han J."/>
            <person name="Lapidus A."/>
            <person name="Cheng J.-F."/>
            <person name="Goodwin L."/>
            <person name="Pitluck S."/>
            <person name="Peters L."/>
            <person name="Ovchinnikova G."/>
            <person name="Lu M."/>
            <person name="Detter J.C."/>
            <person name="Han C."/>
            <person name="Tapia R."/>
            <person name="Land M."/>
            <person name="Hauser L."/>
            <person name="Kyrpides N."/>
            <person name="Ivanova N."/>
            <person name="Pagani I."/>
            <person name="Brambilla E.-M."/>
            <person name="Klenk H.-P."/>
            <person name="Woyke T."/>
        </authorList>
    </citation>
    <scope>NUCLEOTIDE SEQUENCE [LARGE SCALE GENOMIC DNA]</scope>
    <source>
        <strain evidence="10 11">NA-134</strain>
    </source>
</reference>
<dbReference type="eggNOG" id="COG1113">
    <property type="taxonomic scope" value="Bacteria"/>
</dbReference>
<dbReference type="HOGENOM" id="CLU_007946_9_3_11"/>
<keyword evidence="7 8" id="KW-0472">Membrane</keyword>
<dbReference type="OrthoDB" id="5297508at2"/>
<comment type="subcellular location">
    <subcellularLocation>
        <location evidence="1">Membrane</location>
        <topology evidence="1">Multi-pass membrane protein</topology>
    </subcellularLocation>
</comment>